<name>A0A8E2I9D0_9BACI</name>
<dbReference type="Proteomes" id="UP000189761">
    <property type="component" value="Unassembled WGS sequence"/>
</dbReference>
<organism evidence="1 2">
    <name type="scientific">Heyndrickxia oleronia</name>
    <dbReference type="NCBI Taxonomy" id="38875"/>
    <lineage>
        <taxon>Bacteria</taxon>
        <taxon>Bacillati</taxon>
        <taxon>Bacillota</taxon>
        <taxon>Bacilli</taxon>
        <taxon>Bacillales</taxon>
        <taxon>Bacillaceae</taxon>
        <taxon>Heyndrickxia</taxon>
    </lineage>
</organism>
<dbReference type="EMBL" id="MTLA01000445">
    <property type="protein sequence ID" value="OOP65821.1"/>
    <property type="molecule type" value="Genomic_DNA"/>
</dbReference>
<evidence type="ECO:0000313" key="2">
    <source>
        <dbReference type="Proteomes" id="UP000189761"/>
    </source>
</evidence>
<proteinExistence type="predicted"/>
<gene>
    <name evidence="1" type="ORF">BWZ43_24245</name>
</gene>
<accession>A0A8E2I9D0</accession>
<evidence type="ECO:0008006" key="3">
    <source>
        <dbReference type="Google" id="ProtNLM"/>
    </source>
</evidence>
<keyword evidence="2" id="KW-1185">Reference proteome</keyword>
<sequence length="64" mass="7741">MTEEEINASIDQLRKGELTELYIDNKDFYDFRKILVEQEDFKHFRGIAQRNGHVIYKYLEDARS</sequence>
<reference evidence="1 2" key="1">
    <citation type="submission" date="2017-01" db="EMBL/GenBank/DDBJ databases">
        <title>Draft genome sequence of Bacillus oleronius.</title>
        <authorList>
            <person name="Allam M."/>
        </authorList>
    </citation>
    <scope>NUCLEOTIDE SEQUENCE [LARGE SCALE GENOMIC DNA]</scope>
    <source>
        <strain evidence="1 2">DSM 9356</strain>
    </source>
</reference>
<dbReference type="AlphaFoldDB" id="A0A8E2I9D0"/>
<protein>
    <recommendedName>
        <fullName evidence="3">Abortive phage infection protein</fullName>
    </recommendedName>
</protein>
<dbReference type="RefSeq" id="WP_058002445.1">
    <property type="nucleotide sequence ID" value="NZ_CP065424.1"/>
</dbReference>
<comment type="caution">
    <text evidence="1">The sequence shown here is derived from an EMBL/GenBank/DDBJ whole genome shotgun (WGS) entry which is preliminary data.</text>
</comment>
<evidence type="ECO:0000313" key="1">
    <source>
        <dbReference type="EMBL" id="OOP65821.1"/>
    </source>
</evidence>